<dbReference type="EMBL" id="BNBD01000002">
    <property type="protein sequence ID" value="GHF33560.1"/>
    <property type="molecule type" value="Genomic_DNA"/>
</dbReference>
<feature type="compositionally biased region" description="Low complexity" evidence="1">
    <location>
        <begin position="457"/>
        <end position="468"/>
    </location>
</feature>
<accession>A0A919AZ61</accession>
<proteinExistence type="predicted"/>
<comment type="caution">
    <text evidence="2">The sequence shown here is derived from an EMBL/GenBank/DDBJ whole genome shotgun (WGS) entry which is preliminary data.</text>
</comment>
<evidence type="ECO:0008006" key="4">
    <source>
        <dbReference type="Google" id="ProtNLM"/>
    </source>
</evidence>
<dbReference type="Pfam" id="PF04860">
    <property type="entry name" value="Phage_portal"/>
    <property type="match status" value="1"/>
</dbReference>
<keyword evidence="3" id="KW-1185">Reference proteome</keyword>
<dbReference type="InterPro" id="IPR006944">
    <property type="entry name" value="Phage/GTA_portal"/>
</dbReference>
<sequence>MPQRQFLPGLRRLLVPRSPVRLEEKSAGPIGNSYVSMTYAGTTTVWGTENRAAGWDLDRVIQEGYERSIWTFKSVEAISKHPGALTVEIGRGGDERQFAETLTDHPLLHVLNVQANPLERATVFKKRLSAQLLLSKKGAFVEITRSRGGTVTRLDLLPPNRVEPIPDSRGDYVSHFEFTTYDGRVRELDPSRVVWLRDPHPTDPYCGVTPLEAAGLSVDLDVKARTYNIAFIDNDARPSGIVGIDVDGLDQREIDRIQQRLAPGAQNAGETVVVGSGPGGLNYVDTSTRPRDMNYEALAKTAKDEILSAFGVPESIVGNASERTYANADREEWNFWQHTELPHLALLASAFDLDLDDGWSLRFNTSTVEALEFPRRQRREEARQEWNAGLITVDEYREIAGRRPFNVPHTRALWISPQKAPVPANEQDAAALGVGQDPAAGGVPGLPGAGGPPPAIAPSGPAGGSAADAVAEARGQALQATAAADVAAARGTASDPVAADTAAAAVDQARSNVPLALPGDAADDVTAARTTLEPPTAHGAAATDVDAARSRIEHKELPREDDGFEVTDSDFDTAAAAITAALTALLARQEGVITARLHAPKFRKHTRYWEPDGDTDVRQGDGPIDGARVVGAARWEEETASTLAPILQQTAVTTAAALSRSMRGAVTVLPSAAAAGLAASTMAGRALAALLSDLAEALDTAQSEPVILHDLTDTVAAFYRARSAKFIALLAESCAVATVNGAADAAAEGAGPTVLRTWVTRGDTRVRPAHMELNGTTLPVGIPYTVHGSTLRYPGDPFAPAGLTLNCRCRLRYRTGPSSRETS</sequence>
<feature type="region of interest" description="Disordered" evidence="1">
    <location>
        <begin position="434"/>
        <end position="468"/>
    </location>
</feature>
<reference evidence="2" key="2">
    <citation type="submission" date="2020-09" db="EMBL/GenBank/DDBJ databases">
        <authorList>
            <person name="Sun Q."/>
            <person name="Ohkuma M."/>
        </authorList>
    </citation>
    <scope>NUCLEOTIDE SEQUENCE</scope>
    <source>
        <strain evidence="2">JCM 4059</strain>
    </source>
</reference>
<protein>
    <recommendedName>
        <fullName evidence="4">Phage portal protein</fullName>
    </recommendedName>
</protein>
<dbReference type="RefSeq" id="WP_190128476.1">
    <property type="nucleotide sequence ID" value="NZ_BNBD01000002.1"/>
</dbReference>
<evidence type="ECO:0000256" key="1">
    <source>
        <dbReference type="SAM" id="MobiDB-lite"/>
    </source>
</evidence>
<gene>
    <name evidence="2" type="ORF">GCM10010218_13320</name>
</gene>
<name>A0A919AZ61_9ACTN</name>
<dbReference type="AlphaFoldDB" id="A0A919AZ61"/>
<organism evidence="2 3">
    <name type="scientific">Streptomyces mashuensis</name>
    <dbReference type="NCBI Taxonomy" id="33904"/>
    <lineage>
        <taxon>Bacteria</taxon>
        <taxon>Bacillati</taxon>
        <taxon>Actinomycetota</taxon>
        <taxon>Actinomycetes</taxon>
        <taxon>Kitasatosporales</taxon>
        <taxon>Streptomycetaceae</taxon>
        <taxon>Streptomyces</taxon>
    </lineage>
</organism>
<dbReference type="Proteomes" id="UP000638313">
    <property type="component" value="Unassembled WGS sequence"/>
</dbReference>
<reference evidence="2" key="1">
    <citation type="journal article" date="2014" name="Int. J. Syst. Evol. Microbiol.">
        <title>Complete genome sequence of Corynebacterium casei LMG S-19264T (=DSM 44701T), isolated from a smear-ripened cheese.</title>
        <authorList>
            <consortium name="US DOE Joint Genome Institute (JGI-PGF)"/>
            <person name="Walter F."/>
            <person name="Albersmeier A."/>
            <person name="Kalinowski J."/>
            <person name="Ruckert C."/>
        </authorList>
    </citation>
    <scope>NUCLEOTIDE SEQUENCE</scope>
    <source>
        <strain evidence="2">JCM 4059</strain>
    </source>
</reference>
<evidence type="ECO:0000313" key="2">
    <source>
        <dbReference type="EMBL" id="GHF33560.1"/>
    </source>
</evidence>
<evidence type="ECO:0000313" key="3">
    <source>
        <dbReference type="Proteomes" id="UP000638313"/>
    </source>
</evidence>